<feature type="domain" description="MBD" evidence="3">
    <location>
        <begin position="120"/>
        <end position="162"/>
    </location>
</feature>
<dbReference type="Pfam" id="PF01429">
    <property type="entry name" value="MBD"/>
    <property type="match status" value="1"/>
</dbReference>
<proteinExistence type="predicted"/>
<reference evidence="5" key="1">
    <citation type="journal article" date="2023" name="Commun. Biol.">
        <title>Genome analysis of Parmales, the sister group of diatoms, reveals the evolutionary specialization of diatoms from phago-mixotrophs to photoautotrophs.</title>
        <authorList>
            <person name="Ban H."/>
            <person name="Sato S."/>
            <person name="Yoshikawa S."/>
            <person name="Yamada K."/>
            <person name="Nakamura Y."/>
            <person name="Ichinomiya M."/>
            <person name="Sato N."/>
            <person name="Blanc-Mathieu R."/>
            <person name="Endo H."/>
            <person name="Kuwata A."/>
            <person name="Ogata H."/>
        </authorList>
    </citation>
    <scope>NUCLEOTIDE SEQUENCE [LARGE SCALE GENOMIC DNA]</scope>
    <source>
        <strain evidence="5">NIES 3700</strain>
    </source>
</reference>
<dbReference type="OrthoDB" id="608866at2759"/>
<name>A0A9W7KZY8_9STRA</name>
<feature type="region of interest" description="Disordered" evidence="2">
    <location>
        <begin position="173"/>
        <end position="261"/>
    </location>
</feature>
<dbReference type="Gene3D" id="3.30.890.10">
    <property type="entry name" value="Methyl-cpg-binding Protein 2, Chain A"/>
    <property type="match status" value="1"/>
</dbReference>
<gene>
    <name evidence="4" type="ORF">TrLO_g9375</name>
</gene>
<dbReference type="Proteomes" id="UP001165122">
    <property type="component" value="Unassembled WGS sequence"/>
</dbReference>
<evidence type="ECO:0000313" key="4">
    <source>
        <dbReference type="EMBL" id="GMI17390.1"/>
    </source>
</evidence>
<dbReference type="EMBL" id="BRXW01000289">
    <property type="protein sequence ID" value="GMI17390.1"/>
    <property type="molecule type" value="Genomic_DNA"/>
</dbReference>
<sequence>MSSKPKPKPKPKAKAVVWSEEELEALDKGLRKHGRDFEAIWTERQDLFYHREVRALSDKEYTTRKQREILAGTRSGGLAPTRQSTTTEAGVKVWERKGTKDPKCLANLVKFIDGCGGDASLMDGWEVFTVEHSGSGSAKKADDQYYYSPEGARFRSKQEIACHFNLIKIDPSLKWKSPPRNSSRTTGTENSTEEQQMEKAIALSMAGKDDDPGKGAQSDAFKPPPMKPSAPHLLPLKTAPPKPVPRASPPPPPSPSSIDSVSSADTIIKMATSELHALADPTHLRIEKLENKVATLKRKKKELKTENKRLNTVVTDRDETIQQQNTAVTDQDQTMRNQNRTIQELIKIIENNNTSK</sequence>
<feature type="compositionally biased region" description="Polar residues" evidence="2">
    <location>
        <begin position="179"/>
        <end position="194"/>
    </location>
</feature>
<dbReference type="InterPro" id="IPR016177">
    <property type="entry name" value="DNA-bd_dom_sf"/>
</dbReference>
<evidence type="ECO:0000259" key="3">
    <source>
        <dbReference type="Pfam" id="PF01429"/>
    </source>
</evidence>
<evidence type="ECO:0000256" key="2">
    <source>
        <dbReference type="SAM" id="MobiDB-lite"/>
    </source>
</evidence>
<protein>
    <recommendedName>
        <fullName evidence="3">MBD domain-containing protein</fullName>
    </recommendedName>
</protein>
<evidence type="ECO:0000256" key="1">
    <source>
        <dbReference type="SAM" id="Coils"/>
    </source>
</evidence>
<feature type="coiled-coil region" evidence="1">
    <location>
        <begin position="286"/>
        <end position="313"/>
    </location>
</feature>
<evidence type="ECO:0000313" key="5">
    <source>
        <dbReference type="Proteomes" id="UP001165122"/>
    </source>
</evidence>
<dbReference type="InterPro" id="IPR001739">
    <property type="entry name" value="Methyl_CpG_DNA-bd"/>
</dbReference>
<dbReference type="GO" id="GO:0003677">
    <property type="term" value="F:DNA binding"/>
    <property type="evidence" value="ECO:0007669"/>
    <property type="project" value="InterPro"/>
</dbReference>
<keyword evidence="5" id="KW-1185">Reference proteome</keyword>
<keyword evidence="1" id="KW-0175">Coiled coil</keyword>
<dbReference type="AlphaFoldDB" id="A0A9W7KZY8"/>
<organism evidence="4 5">
    <name type="scientific">Triparma laevis f. longispina</name>
    <dbReference type="NCBI Taxonomy" id="1714387"/>
    <lineage>
        <taxon>Eukaryota</taxon>
        <taxon>Sar</taxon>
        <taxon>Stramenopiles</taxon>
        <taxon>Ochrophyta</taxon>
        <taxon>Bolidophyceae</taxon>
        <taxon>Parmales</taxon>
        <taxon>Triparmaceae</taxon>
        <taxon>Triparma</taxon>
    </lineage>
</organism>
<feature type="compositionally biased region" description="Pro residues" evidence="2">
    <location>
        <begin position="238"/>
        <end position="255"/>
    </location>
</feature>
<accession>A0A9W7KZY8</accession>
<dbReference type="SUPFAM" id="SSF54171">
    <property type="entry name" value="DNA-binding domain"/>
    <property type="match status" value="1"/>
</dbReference>
<comment type="caution">
    <text evidence="4">The sequence shown here is derived from an EMBL/GenBank/DDBJ whole genome shotgun (WGS) entry which is preliminary data.</text>
</comment>